<gene>
    <name evidence="3" type="ORF">A2754_01960</name>
</gene>
<name>A0A1F6MBY0_9BACT</name>
<evidence type="ECO:0000256" key="1">
    <source>
        <dbReference type="ARBA" id="ARBA00007435"/>
    </source>
</evidence>
<protein>
    <recommendedName>
        <fullName evidence="2">GIY-YIG domain-containing protein</fullName>
    </recommendedName>
</protein>
<dbReference type="AlphaFoldDB" id="A0A1F6MBY0"/>
<dbReference type="PANTHER" id="PTHR34477:SF5">
    <property type="entry name" value="BSL5627 PROTEIN"/>
    <property type="match status" value="1"/>
</dbReference>
<feature type="non-terminal residue" evidence="3">
    <location>
        <position position="1"/>
    </location>
</feature>
<dbReference type="Gene3D" id="3.40.1440.10">
    <property type="entry name" value="GIY-YIG endonuclease"/>
    <property type="match status" value="1"/>
</dbReference>
<proteinExistence type="inferred from homology"/>
<feature type="domain" description="GIY-YIG" evidence="2">
    <location>
        <begin position="1"/>
        <end position="56"/>
    </location>
</feature>
<dbReference type="InterPro" id="IPR050190">
    <property type="entry name" value="UPF0213_domain"/>
</dbReference>
<accession>A0A1F6MBY0</accession>
<dbReference type="Pfam" id="PF01541">
    <property type="entry name" value="GIY-YIG"/>
    <property type="match status" value="1"/>
</dbReference>
<dbReference type="InterPro" id="IPR000305">
    <property type="entry name" value="GIY-YIG_endonuc"/>
</dbReference>
<reference evidence="3 4" key="1">
    <citation type="journal article" date="2016" name="Nat. Commun.">
        <title>Thousands of microbial genomes shed light on interconnected biogeochemical processes in an aquifer system.</title>
        <authorList>
            <person name="Anantharaman K."/>
            <person name="Brown C.T."/>
            <person name="Hug L.A."/>
            <person name="Sharon I."/>
            <person name="Castelle C.J."/>
            <person name="Probst A.J."/>
            <person name="Thomas B.C."/>
            <person name="Singh A."/>
            <person name="Wilkins M.J."/>
            <person name="Karaoz U."/>
            <person name="Brodie E.L."/>
            <person name="Williams K.H."/>
            <person name="Hubbard S.S."/>
            <person name="Banfield J.F."/>
        </authorList>
    </citation>
    <scope>NUCLEOTIDE SEQUENCE [LARGE SCALE GENOMIC DNA]</scope>
</reference>
<sequence>NDLQRRISEHKQKLTEGFTKQYNCTKLIYYEDFSDVKQAIAREKYLKGKSRRFKEELINAINPRWKDLSDEWSD</sequence>
<evidence type="ECO:0000313" key="4">
    <source>
        <dbReference type="Proteomes" id="UP000177953"/>
    </source>
</evidence>
<comment type="caution">
    <text evidence="3">The sequence shown here is derived from an EMBL/GenBank/DDBJ whole genome shotgun (WGS) entry which is preliminary data.</text>
</comment>
<evidence type="ECO:0000313" key="3">
    <source>
        <dbReference type="EMBL" id="OGH69124.1"/>
    </source>
</evidence>
<dbReference type="PANTHER" id="PTHR34477">
    <property type="entry name" value="UPF0213 PROTEIN YHBQ"/>
    <property type="match status" value="1"/>
</dbReference>
<dbReference type="EMBL" id="MFPU01000065">
    <property type="protein sequence ID" value="OGH69124.1"/>
    <property type="molecule type" value="Genomic_DNA"/>
</dbReference>
<dbReference type="SUPFAM" id="SSF82771">
    <property type="entry name" value="GIY-YIG endonuclease"/>
    <property type="match status" value="1"/>
</dbReference>
<organism evidence="3 4">
    <name type="scientific">Candidatus Magasanikbacteria bacterium RIFCSPHIGHO2_01_FULL_47_8</name>
    <dbReference type="NCBI Taxonomy" id="1798673"/>
    <lineage>
        <taxon>Bacteria</taxon>
        <taxon>Candidatus Magasanikiibacteriota</taxon>
    </lineage>
</organism>
<dbReference type="PROSITE" id="PS50164">
    <property type="entry name" value="GIY_YIG"/>
    <property type="match status" value="1"/>
</dbReference>
<dbReference type="Proteomes" id="UP000177953">
    <property type="component" value="Unassembled WGS sequence"/>
</dbReference>
<comment type="similarity">
    <text evidence="1">Belongs to the UPF0213 family.</text>
</comment>
<evidence type="ECO:0000259" key="2">
    <source>
        <dbReference type="PROSITE" id="PS50164"/>
    </source>
</evidence>
<dbReference type="InterPro" id="IPR035901">
    <property type="entry name" value="GIY-YIG_endonuc_sf"/>
</dbReference>